<dbReference type="Pfam" id="PF01753">
    <property type="entry name" value="zf-MYND"/>
    <property type="match status" value="1"/>
</dbReference>
<dbReference type="OrthoDB" id="3791828at2759"/>
<dbReference type="GO" id="GO:0008270">
    <property type="term" value="F:zinc ion binding"/>
    <property type="evidence" value="ECO:0007669"/>
    <property type="project" value="UniProtKB-KW"/>
</dbReference>
<dbReference type="SUPFAM" id="SSF144232">
    <property type="entry name" value="HIT/MYND zinc finger-like"/>
    <property type="match status" value="1"/>
</dbReference>
<dbReference type="VEuPathDB" id="FungiDB:FOXG_21487"/>
<dbReference type="EMBL" id="DS231717">
    <property type="protein sequence ID" value="KNB15795.1"/>
    <property type="molecule type" value="Genomic_DNA"/>
</dbReference>
<keyword evidence="1" id="KW-0479">Metal-binding</keyword>
<dbReference type="InterPro" id="IPR051826">
    <property type="entry name" value="E3_ubiquitin-ligase_domain"/>
</dbReference>
<protein>
    <submittedName>
        <fullName evidence="7">Uncharacterized protein</fullName>
    </submittedName>
</protein>
<dbReference type="GO" id="GO:0061630">
    <property type="term" value="F:ubiquitin protein ligase activity"/>
    <property type="evidence" value="ECO:0007669"/>
    <property type="project" value="TreeGrafter"/>
</dbReference>
<dbReference type="InterPro" id="IPR002893">
    <property type="entry name" value="Znf_MYND"/>
</dbReference>
<proteinExistence type="predicted"/>
<dbReference type="PANTHER" id="PTHR22765">
    <property type="entry name" value="RING FINGER AND PROTEASE ASSOCIATED DOMAIN-CONTAINING"/>
    <property type="match status" value="1"/>
</dbReference>
<dbReference type="KEGG" id="fox:FOXG_21487"/>
<dbReference type="RefSeq" id="XP_018253840.1">
    <property type="nucleotide sequence ID" value="XM_018401827.1"/>
</dbReference>
<dbReference type="PROSITE" id="PS01360">
    <property type="entry name" value="ZF_MYND_1"/>
    <property type="match status" value="1"/>
</dbReference>
<evidence type="ECO:0000256" key="1">
    <source>
        <dbReference type="ARBA" id="ARBA00022723"/>
    </source>
</evidence>
<dbReference type="GeneID" id="28962193"/>
<evidence type="ECO:0000256" key="4">
    <source>
        <dbReference type="PROSITE-ProRule" id="PRU00134"/>
    </source>
</evidence>
<dbReference type="Pfam" id="PF13639">
    <property type="entry name" value="zf-RING_2"/>
    <property type="match status" value="1"/>
</dbReference>
<keyword evidence="2 4" id="KW-0863">Zinc-finger</keyword>
<evidence type="ECO:0000259" key="5">
    <source>
        <dbReference type="PROSITE" id="PS50089"/>
    </source>
</evidence>
<dbReference type="PROSITE" id="PS50865">
    <property type="entry name" value="ZF_MYND_2"/>
    <property type="match status" value="1"/>
</dbReference>
<dbReference type="Proteomes" id="UP000009097">
    <property type="component" value="Chromosome 14"/>
</dbReference>
<dbReference type="Gene3D" id="3.30.40.10">
    <property type="entry name" value="Zinc/RING finger domain, C3HC4 (zinc finger)"/>
    <property type="match status" value="1"/>
</dbReference>
<dbReference type="Gene3D" id="6.10.140.2220">
    <property type="match status" value="1"/>
</dbReference>
<dbReference type="SUPFAM" id="SSF57850">
    <property type="entry name" value="RING/U-box"/>
    <property type="match status" value="1"/>
</dbReference>
<dbReference type="SMART" id="SM00184">
    <property type="entry name" value="RING"/>
    <property type="match status" value="1"/>
</dbReference>
<name>A0A0J9VZ70_FUSO4</name>
<dbReference type="PANTHER" id="PTHR22765:SF434">
    <property type="entry name" value="GB|AAD18119.1-RELATED"/>
    <property type="match status" value="1"/>
</dbReference>
<gene>
    <name evidence="7" type="ORF">FOXG_21487</name>
</gene>
<dbReference type="InterPro" id="IPR013083">
    <property type="entry name" value="Znf_RING/FYVE/PHD"/>
</dbReference>
<dbReference type="PROSITE" id="PS50089">
    <property type="entry name" value="ZF_RING_2"/>
    <property type="match status" value="1"/>
</dbReference>
<evidence type="ECO:0000313" key="7">
    <source>
        <dbReference type="EMBL" id="KNB15795.1"/>
    </source>
</evidence>
<feature type="domain" description="RING-type" evidence="5">
    <location>
        <begin position="342"/>
        <end position="381"/>
    </location>
</feature>
<evidence type="ECO:0000259" key="6">
    <source>
        <dbReference type="PROSITE" id="PS50865"/>
    </source>
</evidence>
<feature type="domain" description="MYND-type" evidence="6">
    <location>
        <begin position="5"/>
        <end position="41"/>
    </location>
</feature>
<reference evidence="7 8" key="1">
    <citation type="journal article" date="2010" name="Nature">
        <title>Comparative genomics reveals mobile pathogenicity chromosomes in Fusarium.</title>
        <authorList>
            <person name="Ma L.J."/>
            <person name="van der Does H.C."/>
            <person name="Borkovich K.A."/>
            <person name="Coleman J.J."/>
            <person name="Daboussi M.J."/>
            <person name="Di Pietro A."/>
            <person name="Dufresne M."/>
            <person name="Freitag M."/>
            <person name="Grabherr M."/>
            <person name="Henrissat B."/>
            <person name="Houterman P.M."/>
            <person name="Kang S."/>
            <person name="Shim W.B."/>
            <person name="Woloshuk C."/>
            <person name="Xie X."/>
            <person name="Xu J.R."/>
            <person name="Antoniw J."/>
            <person name="Baker S.E."/>
            <person name="Bluhm B.H."/>
            <person name="Breakspear A."/>
            <person name="Brown D.W."/>
            <person name="Butchko R.A."/>
            <person name="Chapman S."/>
            <person name="Coulson R."/>
            <person name="Coutinho P.M."/>
            <person name="Danchin E.G."/>
            <person name="Diener A."/>
            <person name="Gale L.R."/>
            <person name="Gardiner D.M."/>
            <person name="Goff S."/>
            <person name="Hammond-Kosack K.E."/>
            <person name="Hilburn K."/>
            <person name="Hua-Van A."/>
            <person name="Jonkers W."/>
            <person name="Kazan K."/>
            <person name="Kodira C.D."/>
            <person name="Koehrsen M."/>
            <person name="Kumar L."/>
            <person name="Lee Y.H."/>
            <person name="Li L."/>
            <person name="Manners J.M."/>
            <person name="Miranda-Saavedra D."/>
            <person name="Mukherjee M."/>
            <person name="Park G."/>
            <person name="Park J."/>
            <person name="Park S.Y."/>
            <person name="Proctor R.H."/>
            <person name="Regev A."/>
            <person name="Ruiz-Roldan M.C."/>
            <person name="Sain D."/>
            <person name="Sakthikumar S."/>
            <person name="Sykes S."/>
            <person name="Schwartz D.C."/>
            <person name="Turgeon B.G."/>
            <person name="Wapinski I."/>
            <person name="Yoder O."/>
            <person name="Young S."/>
            <person name="Zeng Q."/>
            <person name="Zhou S."/>
            <person name="Galagan J."/>
            <person name="Cuomo C.A."/>
            <person name="Kistler H.C."/>
            <person name="Rep M."/>
        </authorList>
    </citation>
    <scope>NUCLEOTIDE SEQUENCE [LARGE SCALE GENOMIC DNA]</scope>
    <source>
        <strain evidence="8">4287 / CBS 123668 / FGSC 9935 / NRRL 34936</strain>
    </source>
</reference>
<evidence type="ECO:0000256" key="3">
    <source>
        <dbReference type="ARBA" id="ARBA00022833"/>
    </source>
</evidence>
<dbReference type="InterPro" id="IPR001841">
    <property type="entry name" value="Znf_RING"/>
</dbReference>
<organism evidence="7 8">
    <name type="scientific">Fusarium oxysporum f. sp. lycopersici (strain 4287 / CBS 123668 / FGSC 9935 / NRRL 34936)</name>
    <name type="common">Fusarium vascular wilt of tomato</name>
    <dbReference type="NCBI Taxonomy" id="426428"/>
    <lineage>
        <taxon>Eukaryota</taxon>
        <taxon>Fungi</taxon>
        <taxon>Dikarya</taxon>
        <taxon>Ascomycota</taxon>
        <taxon>Pezizomycotina</taxon>
        <taxon>Sordariomycetes</taxon>
        <taxon>Hypocreomycetidae</taxon>
        <taxon>Hypocreales</taxon>
        <taxon>Nectriaceae</taxon>
        <taxon>Fusarium</taxon>
        <taxon>Fusarium oxysporum species complex</taxon>
    </lineage>
</organism>
<evidence type="ECO:0000256" key="2">
    <source>
        <dbReference type="ARBA" id="ARBA00022771"/>
    </source>
</evidence>
<sequence>MTQKCNKCNKPSDLRCSACKKQWYCSKACQGADYRAHKESCGVSVVISGVSIDTQLQNPFGLITQSNHSPDIQPSIRIQCYPEGARSLFARIPRDRKLLRGLIAWLCHRVRGRVLTSMTINTDIDTITGQDLATDLVNNFVWPLTTRLSLNGKAMDVRCSTDISTMLIETSGDLLKKGRKTTSTETKKELWESAALILAEWETHLNPQWRLAWLDQSCNVFKHLMKLFHAQGQKSEASTYARIIVDLGMSDTILDQPTLWDCAHILKDNGDHHLAMLVAMRLLSMTHDERVIELVQDVRTHVSEMGIWAAAKASKAWRQRANRRQAIDDIPHYIETAEDAFCAICRDALRGSATRLGCSHTFHIVCAQAWLIVKPTCPECRFPVFDS</sequence>
<accession>A0A0J9VZ70</accession>
<dbReference type="GO" id="GO:0006511">
    <property type="term" value="P:ubiquitin-dependent protein catabolic process"/>
    <property type="evidence" value="ECO:0007669"/>
    <property type="project" value="TreeGrafter"/>
</dbReference>
<dbReference type="AlphaFoldDB" id="A0A0J9VZ70"/>
<evidence type="ECO:0000313" key="8">
    <source>
        <dbReference type="Proteomes" id="UP000009097"/>
    </source>
</evidence>
<keyword evidence="3" id="KW-0862">Zinc</keyword>